<keyword evidence="1" id="KW-0732">Signal</keyword>
<comment type="caution">
    <text evidence="2">The sequence shown here is derived from an EMBL/GenBank/DDBJ whole genome shotgun (WGS) entry which is preliminary data.</text>
</comment>
<name>A0AAE0YIS6_9GAST</name>
<evidence type="ECO:0000313" key="2">
    <source>
        <dbReference type="EMBL" id="KAK3747423.1"/>
    </source>
</evidence>
<organism evidence="2 3">
    <name type="scientific">Elysia crispata</name>
    <name type="common">lettuce slug</name>
    <dbReference type="NCBI Taxonomy" id="231223"/>
    <lineage>
        <taxon>Eukaryota</taxon>
        <taxon>Metazoa</taxon>
        <taxon>Spiralia</taxon>
        <taxon>Lophotrochozoa</taxon>
        <taxon>Mollusca</taxon>
        <taxon>Gastropoda</taxon>
        <taxon>Heterobranchia</taxon>
        <taxon>Euthyneura</taxon>
        <taxon>Panpulmonata</taxon>
        <taxon>Sacoglossa</taxon>
        <taxon>Placobranchoidea</taxon>
        <taxon>Plakobranchidae</taxon>
        <taxon>Elysia</taxon>
    </lineage>
</organism>
<sequence>MMFSQLFEVLLDVVLLSNICKGRMIDWGSSPGCSLEFLVRQLGRVSHSASIRGFRSENDRLRFESRVFSRVSGQRTRESVTLGQYQGLQIRE</sequence>
<protein>
    <recommendedName>
        <fullName evidence="4">Secreted protein</fullName>
    </recommendedName>
</protein>
<feature type="chain" id="PRO_5042201809" description="Secreted protein" evidence="1">
    <location>
        <begin position="23"/>
        <end position="92"/>
    </location>
</feature>
<proteinExistence type="predicted"/>
<evidence type="ECO:0000313" key="3">
    <source>
        <dbReference type="Proteomes" id="UP001283361"/>
    </source>
</evidence>
<dbReference type="EMBL" id="JAWDGP010006085">
    <property type="protein sequence ID" value="KAK3747423.1"/>
    <property type="molecule type" value="Genomic_DNA"/>
</dbReference>
<dbReference type="Proteomes" id="UP001283361">
    <property type="component" value="Unassembled WGS sequence"/>
</dbReference>
<gene>
    <name evidence="2" type="ORF">RRG08_015535</name>
</gene>
<feature type="signal peptide" evidence="1">
    <location>
        <begin position="1"/>
        <end position="22"/>
    </location>
</feature>
<reference evidence="2" key="1">
    <citation type="journal article" date="2023" name="G3 (Bethesda)">
        <title>A reference genome for the long-term kleptoplast-retaining sea slug Elysia crispata morphotype clarki.</title>
        <authorList>
            <person name="Eastman K.E."/>
            <person name="Pendleton A.L."/>
            <person name="Shaikh M.A."/>
            <person name="Suttiyut T."/>
            <person name="Ogas R."/>
            <person name="Tomko P."/>
            <person name="Gavelis G."/>
            <person name="Widhalm J.R."/>
            <person name="Wisecaver J.H."/>
        </authorList>
    </citation>
    <scope>NUCLEOTIDE SEQUENCE</scope>
    <source>
        <strain evidence="2">ECLA1</strain>
    </source>
</reference>
<accession>A0AAE0YIS6</accession>
<evidence type="ECO:0000256" key="1">
    <source>
        <dbReference type="SAM" id="SignalP"/>
    </source>
</evidence>
<keyword evidence="3" id="KW-1185">Reference proteome</keyword>
<dbReference type="AlphaFoldDB" id="A0AAE0YIS6"/>
<evidence type="ECO:0008006" key="4">
    <source>
        <dbReference type="Google" id="ProtNLM"/>
    </source>
</evidence>